<sequence length="122" mass="13036">MKSLRRQNGSETVEFAISASLLFLLLFGIIEFSVALFDKATLTNASREGARTGILFRPDPRDLTAEDAAITAAVQDYADQYLISLGGAASMTVDIQRQDLTGDSTFNAGDALQAESVNIDGT</sequence>
<organism evidence="3 4">
    <name type="scientific">Modicisalibacter tunisiensis</name>
    <dbReference type="NCBI Taxonomy" id="390637"/>
    <lineage>
        <taxon>Bacteria</taxon>
        <taxon>Pseudomonadati</taxon>
        <taxon>Pseudomonadota</taxon>
        <taxon>Gammaproteobacteria</taxon>
        <taxon>Oceanospirillales</taxon>
        <taxon>Halomonadaceae</taxon>
        <taxon>Modicisalibacter</taxon>
    </lineage>
</organism>
<keyword evidence="1" id="KW-1133">Transmembrane helix</keyword>
<keyword evidence="4" id="KW-1185">Reference proteome</keyword>
<evidence type="ECO:0000259" key="2">
    <source>
        <dbReference type="Pfam" id="PF07811"/>
    </source>
</evidence>
<protein>
    <submittedName>
        <fullName evidence="3">Pilus assembly protein</fullName>
    </submittedName>
</protein>
<accession>A0ABS7WY29</accession>
<comment type="caution">
    <text evidence="3">The sequence shown here is derived from an EMBL/GenBank/DDBJ whole genome shotgun (WGS) entry which is preliminary data.</text>
</comment>
<reference evidence="3 4" key="1">
    <citation type="submission" date="2021-05" db="EMBL/GenBank/DDBJ databases">
        <title>Petroleum and Energy Research Collection (APPE): ex situ preservation of microbial diversity associated with the oil industry and exploitation of its biotechnological potential.</title>
        <authorList>
            <person name="Paixao C.T.M."/>
            <person name="Gomes M.B."/>
            <person name="Oliveira V.M."/>
        </authorList>
    </citation>
    <scope>NUCLEOTIDE SEQUENCE [LARGE SCALE GENOMIC DNA]</scope>
    <source>
        <strain evidence="3 4">LIT2</strain>
    </source>
</reference>
<dbReference type="Proteomes" id="UP001319883">
    <property type="component" value="Unassembled WGS sequence"/>
</dbReference>
<dbReference type="EMBL" id="JAGXFD010000001">
    <property type="protein sequence ID" value="MBZ9567538.1"/>
    <property type="molecule type" value="Genomic_DNA"/>
</dbReference>
<evidence type="ECO:0000313" key="4">
    <source>
        <dbReference type="Proteomes" id="UP001319883"/>
    </source>
</evidence>
<feature type="domain" description="TadE-like" evidence="2">
    <location>
        <begin position="9"/>
        <end position="51"/>
    </location>
</feature>
<evidence type="ECO:0000256" key="1">
    <source>
        <dbReference type="SAM" id="Phobius"/>
    </source>
</evidence>
<evidence type="ECO:0000313" key="3">
    <source>
        <dbReference type="EMBL" id="MBZ9567538.1"/>
    </source>
</evidence>
<dbReference type="RefSeq" id="WP_224420675.1">
    <property type="nucleotide sequence ID" value="NZ_JAGXFD010000001.1"/>
</dbReference>
<gene>
    <name evidence="3" type="ORF">KGQ91_07575</name>
</gene>
<dbReference type="Pfam" id="PF07811">
    <property type="entry name" value="TadE"/>
    <property type="match status" value="1"/>
</dbReference>
<name>A0ABS7WY29_9GAMM</name>
<dbReference type="InterPro" id="IPR012495">
    <property type="entry name" value="TadE-like_dom"/>
</dbReference>
<keyword evidence="1" id="KW-0472">Membrane</keyword>
<proteinExistence type="predicted"/>
<keyword evidence="1" id="KW-0812">Transmembrane</keyword>
<feature type="transmembrane region" description="Helical" evidence="1">
    <location>
        <begin position="15"/>
        <end position="37"/>
    </location>
</feature>